<protein>
    <recommendedName>
        <fullName evidence="3">Transposase</fullName>
    </recommendedName>
</protein>
<sequence length="71" mass="8438">MRMIYRGQSIEDIHLSLSRDDNTVRRYATGFKQKGLTAYFDDNYVLYCGKLTEQQEKLLVDHLSDHLLTRR</sequence>
<evidence type="ECO:0000313" key="2">
    <source>
        <dbReference type="Proteomes" id="UP000576209"/>
    </source>
</evidence>
<comment type="caution">
    <text evidence="1">The sequence shown here is derived from an EMBL/GenBank/DDBJ whole genome shotgun (WGS) entry which is preliminary data.</text>
</comment>
<dbReference type="RefSeq" id="WP_183496649.1">
    <property type="nucleotide sequence ID" value="NZ_JACIFF010000008.1"/>
</dbReference>
<dbReference type="Proteomes" id="UP000576209">
    <property type="component" value="Unassembled WGS sequence"/>
</dbReference>
<dbReference type="AlphaFoldDB" id="A0A840E5S4"/>
<evidence type="ECO:0000313" key="1">
    <source>
        <dbReference type="EMBL" id="MBB4080410.1"/>
    </source>
</evidence>
<reference evidence="1 2" key="1">
    <citation type="submission" date="2020-08" db="EMBL/GenBank/DDBJ databases">
        <title>Genomic Encyclopedia of Type Strains, Phase IV (KMG-IV): sequencing the most valuable type-strain genomes for metagenomic binning, comparative biology and taxonomic classification.</title>
        <authorList>
            <person name="Goeker M."/>
        </authorList>
    </citation>
    <scope>NUCLEOTIDE SEQUENCE [LARGE SCALE GENOMIC DNA]</scope>
    <source>
        <strain evidence="1 2">DSM 105137</strain>
    </source>
</reference>
<accession>A0A840E5S4</accession>
<evidence type="ECO:0008006" key="3">
    <source>
        <dbReference type="Google" id="ProtNLM"/>
    </source>
</evidence>
<dbReference type="EMBL" id="JACIFF010000008">
    <property type="protein sequence ID" value="MBB4080410.1"/>
    <property type="molecule type" value="Genomic_DNA"/>
</dbReference>
<proteinExistence type="predicted"/>
<name>A0A840E5S4_9BACT</name>
<keyword evidence="2" id="KW-1185">Reference proteome</keyword>
<organism evidence="1 2">
    <name type="scientific">Neolewinella aquimaris</name>
    <dbReference type="NCBI Taxonomy" id="1835722"/>
    <lineage>
        <taxon>Bacteria</taxon>
        <taxon>Pseudomonadati</taxon>
        <taxon>Bacteroidota</taxon>
        <taxon>Saprospiria</taxon>
        <taxon>Saprospirales</taxon>
        <taxon>Lewinellaceae</taxon>
        <taxon>Neolewinella</taxon>
    </lineage>
</organism>
<gene>
    <name evidence="1" type="ORF">GGR28_003044</name>
</gene>